<dbReference type="KEGG" id="arf:AR1Y2_1476"/>
<protein>
    <submittedName>
        <fullName evidence="3">Type II/IV secretion system ATP hydrolase TadA/VirB11/CpaF, TadA subfamily</fullName>
    </submittedName>
</protein>
<dbReference type="AlphaFoldDB" id="A0A4V1EG58"/>
<dbReference type="Gene3D" id="3.30.450.90">
    <property type="match status" value="1"/>
</dbReference>
<feature type="domain" description="Bacterial type II secretion system protein E" evidence="2">
    <location>
        <begin position="100"/>
        <end position="260"/>
    </location>
</feature>
<proteinExistence type="inferred from homology"/>
<sequence length="359" mass="40590">MSEKQLAGLRPEQFGPLLPFVENDQITDINWANGQLIVDDVKKGRYLVENVHLTDEFLNQFSSHVGNIPSVNANLTSVNPVVEAEGNGLRIEIVHESAAVNGKTISIRKSLPYAKLTDESIIKDGYCTKEIQYFLKSMVLAQVNIAIAGLVGAGKTELLKYLTLTIPAMTRVVTIEDNLEVHYSKLNPGKDCVELKVNPSFGYVDALVTCLRLRTDWILLSEARSTEAKYLIENISTGNNCITTLHADDARKIPVRLRNMMDDPIIGEKMESDTYSYLNLGIYVRRKMLADGRIIRRIEQIVCFGKNQEDRNVCQLIVNDGKLISRDLTEEIEKKLKRVGIQNPFKNPYPQMEEFMRKE</sequence>
<dbReference type="GO" id="GO:0016887">
    <property type="term" value="F:ATP hydrolysis activity"/>
    <property type="evidence" value="ECO:0007669"/>
    <property type="project" value="InterPro"/>
</dbReference>
<keyword evidence="3" id="KW-0378">Hydrolase</keyword>
<reference evidence="3 4" key="1">
    <citation type="submission" date="2019-05" db="EMBL/GenBank/DDBJ databases">
        <title>Complete genome sequencing of Anaerostipes rhamnosivorans.</title>
        <authorList>
            <person name="Bui T.P.N."/>
            <person name="de Vos W.M."/>
        </authorList>
    </citation>
    <scope>NUCLEOTIDE SEQUENCE [LARGE SCALE GENOMIC DNA]</scope>
    <source>
        <strain evidence="3 4">1y2</strain>
    </source>
</reference>
<dbReference type="RefSeq" id="WP_022261437.1">
    <property type="nucleotide sequence ID" value="NZ_CP040058.1"/>
</dbReference>
<dbReference type="OrthoDB" id="9810761at2"/>
<dbReference type="PANTHER" id="PTHR30486">
    <property type="entry name" value="TWITCHING MOTILITY PROTEIN PILT"/>
    <property type="match status" value="1"/>
</dbReference>
<evidence type="ECO:0000256" key="1">
    <source>
        <dbReference type="ARBA" id="ARBA00006611"/>
    </source>
</evidence>
<evidence type="ECO:0000313" key="3">
    <source>
        <dbReference type="EMBL" id="QCP34930.1"/>
    </source>
</evidence>
<dbReference type="Proteomes" id="UP000298653">
    <property type="component" value="Chromosome"/>
</dbReference>
<dbReference type="SUPFAM" id="SSF52540">
    <property type="entry name" value="P-loop containing nucleoside triphosphate hydrolases"/>
    <property type="match status" value="1"/>
</dbReference>
<gene>
    <name evidence="3" type="ORF">AR1Y2_1476</name>
</gene>
<evidence type="ECO:0000313" key="4">
    <source>
        <dbReference type="Proteomes" id="UP000298653"/>
    </source>
</evidence>
<dbReference type="Pfam" id="PF00437">
    <property type="entry name" value="T2SSE"/>
    <property type="match status" value="1"/>
</dbReference>
<dbReference type="Gene3D" id="3.40.50.300">
    <property type="entry name" value="P-loop containing nucleotide triphosphate hydrolases"/>
    <property type="match status" value="1"/>
</dbReference>
<dbReference type="PANTHER" id="PTHR30486:SF6">
    <property type="entry name" value="TYPE IV PILUS RETRACTATION ATPASE PILT"/>
    <property type="match status" value="1"/>
</dbReference>
<dbReference type="EMBL" id="CP040058">
    <property type="protein sequence ID" value="QCP34930.1"/>
    <property type="molecule type" value="Genomic_DNA"/>
</dbReference>
<comment type="similarity">
    <text evidence="1">Belongs to the GSP E family.</text>
</comment>
<dbReference type="InterPro" id="IPR027417">
    <property type="entry name" value="P-loop_NTPase"/>
</dbReference>
<evidence type="ECO:0000259" key="2">
    <source>
        <dbReference type="Pfam" id="PF00437"/>
    </source>
</evidence>
<organism evidence="3 4">
    <name type="scientific">Anaerostipes rhamnosivorans</name>
    <dbReference type="NCBI Taxonomy" id="1229621"/>
    <lineage>
        <taxon>Bacteria</taxon>
        <taxon>Bacillati</taxon>
        <taxon>Bacillota</taxon>
        <taxon>Clostridia</taxon>
        <taxon>Lachnospirales</taxon>
        <taxon>Lachnospiraceae</taxon>
        <taxon>Anaerostipes</taxon>
    </lineage>
</organism>
<name>A0A4V1EG58_9FIRM</name>
<dbReference type="InterPro" id="IPR001482">
    <property type="entry name" value="T2SS/T4SS_dom"/>
</dbReference>
<keyword evidence="4" id="KW-1185">Reference proteome</keyword>
<accession>A0A4V1EG58</accession>
<dbReference type="InterPro" id="IPR050921">
    <property type="entry name" value="T4SS_GSP_E_ATPase"/>
</dbReference>